<keyword evidence="3" id="KW-1185">Reference proteome</keyword>
<reference evidence="2 3" key="1">
    <citation type="journal article" date="2012" name="J. Bacteriol.">
        <title>Draft Genome Sequence of the Purple Photosynthetic Bacterium Phaeospirillum molischianum DSM120, a Particularly Versatile Bacterium.</title>
        <authorList>
            <person name="Duquesne K."/>
            <person name="Prima V."/>
            <person name="Ji B."/>
            <person name="Rouy Z."/>
            <person name="Medigue C."/>
            <person name="Talla E."/>
            <person name="Sturgis J.N."/>
        </authorList>
    </citation>
    <scope>NUCLEOTIDE SEQUENCE [LARGE SCALE GENOMIC DNA]</scope>
    <source>
        <strain evidence="3">DSM120</strain>
    </source>
</reference>
<keyword evidence="1" id="KW-0472">Membrane</keyword>
<keyword evidence="1" id="KW-1133">Transmembrane helix</keyword>
<organism evidence="2 3">
    <name type="scientific">Magnetospirillum molischianum DSM 120</name>
    <dbReference type="NCBI Taxonomy" id="1150626"/>
    <lineage>
        <taxon>Bacteria</taxon>
        <taxon>Pseudomonadati</taxon>
        <taxon>Pseudomonadota</taxon>
        <taxon>Alphaproteobacteria</taxon>
        <taxon>Rhodospirillales</taxon>
        <taxon>Rhodospirillaceae</taxon>
        <taxon>Magnetospirillum</taxon>
    </lineage>
</organism>
<gene>
    <name evidence="2" type="ORF">PHAMO_10105</name>
</gene>
<evidence type="ECO:0000256" key="1">
    <source>
        <dbReference type="SAM" id="Phobius"/>
    </source>
</evidence>
<comment type="caution">
    <text evidence="2">The sequence shown here is derived from an EMBL/GenBank/DDBJ whole genome shotgun (WGS) entry which is preliminary data.</text>
</comment>
<accession>H8FMU2</accession>
<evidence type="ECO:0000313" key="3">
    <source>
        <dbReference type="Proteomes" id="UP000004169"/>
    </source>
</evidence>
<dbReference type="EMBL" id="CAHP01000001">
    <property type="protein sequence ID" value="CCG39680.1"/>
    <property type="molecule type" value="Genomic_DNA"/>
</dbReference>
<proteinExistence type="predicted"/>
<name>H8FMU2_MAGML</name>
<dbReference type="Proteomes" id="UP000004169">
    <property type="component" value="Unassembled WGS sequence"/>
</dbReference>
<sequence>MACHPYEECMIVHTVAAWFLSTLSHICDLLNLGLVVVVFVGSLSAGISFSLPWQAVVSARGLLARNRVGAS</sequence>
<feature type="transmembrane region" description="Helical" evidence="1">
    <location>
        <begin position="29"/>
        <end position="51"/>
    </location>
</feature>
<protein>
    <submittedName>
        <fullName evidence="2">Uncharacterized protein</fullName>
    </submittedName>
</protein>
<dbReference type="AlphaFoldDB" id="H8FMU2"/>
<evidence type="ECO:0000313" key="2">
    <source>
        <dbReference type="EMBL" id="CCG39680.1"/>
    </source>
</evidence>
<keyword evidence="1" id="KW-0812">Transmembrane</keyword>
<dbReference type="STRING" id="1150626.PHAMO_10105"/>